<dbReference type="SUPFAM" id="SSF57586">
    <property type="entry name" value="TNF receptor-like"/>
    <property type="match status" value="1"/>
</dbReference>
<proteinExistence type="predicted"/>
<evidence type="ECO:0000313" key="3">
    <source>
        <dbReference type="EMBL" id="UUY86247.1"/>
    </source>
</evidence>
<dbReference type="Proteomes" id="UP001060024">
    <property type="component" value="Segment"/>
</dbReference>
<dbReference type="GO" id="GO:0002720">
    <property type="term" value="P:positive regulation of cytokine production involved in immune response"/>
    <property type="evidence" value="ECO:0007669"/>
    <property type="project" value="TreeGrafter"/>
</dbReference>
<keyword evidence="1" id="KW-0812">Transmembrane</keyword>
<dbReference type="SMART" id="SM00208">
    <property type="entry name" value="TNFR"/>
    <property type="match status" value="3"/>
</dbReference>
<dbReference type="PROSITE" id="PS50050">
    <property type="entry name" value="TNFR_NGFR_2"/>
    <property type="match status" value="2"/>
</dbReference>
<evidence type="ECO:0000259" key="2">
    <source>
        <dbReference type="PROSITE" id="PS50050"/>
    </source>
</evidence>
<organism evidence="3 4">
    <name type="scientific">Largemouth bass virus</name>
    <dbReference type="NCBI Taxonomy" id="176656"/>
    <lineage>
        <taxon>Viruses</taxon>
        <taxon>Varidnaviria</taxon>
        <taxon>Bamfordvirae</taxon>
        <taxon>Nucleocytoviricota</taxon>
        <taxon>Megaviricetes</taxon>
        <taxon>Pimascovirales</taxon>
        <taxon>Pimascovirales incertae sedis</taxon>
        <taxon>Iridoviridae</taxon>
        <taxon>Alphairidovirinae</taxon>
        <taxon>Ranavirus</taxon>
        <taxon>Ranavirus micropterus1</taxon>
        <taxon>Santee-Cooper ranavirus</taxon>
    </lineage>
</organism>
<dbReference type="GO" id="GO:0050830">
    <property type="term" value="P:defense response to Gram-positive bacterium"/>
    <property type="evidence" value="ECO:0007669"/>
    <property type="project" value="TreeGrafter"/>
</dbReference>
<feature type="transmembrane region" description="Helical" evidence="1">
    <location>
        <begin position="208"/>
        <end position="228"/>
    </location>
</feature>
<name>A0A9E7PPE5_9VIRU</name>
<dbReference type="EMBL" id="MW630113">
    <property type="protein sequence ID" value="UUY86247.1"/>
    <property type="molecule type" value="Genomic_DNA"/>
</dbReference>
<dbReference type="SMR" id="A0A9E7PPE5"/>
<dbReference type="Gene3D" id="2.10.50.10">
    <property type="entry name" value="Tumor Necrosis Factor Receptor, subunit A, domain 2"/>
    <property type="match status" value="3"/>
</dbReference>
<evidence type="ECO:0000256" key="1">
    <source>
        <dbReference type="SAM" id="Phobius"/>
    </source>
</evidence>
<keyword evidence="3" id="KW-0675">Receptor</keyword>
<evidence type="ECO:0000313" key="4">
    <source>
        <dbReference type="Proteomes" id="UP001060024"/>
    </source>
</evidence>
<dbReference type="PANTHER" id="PTHR46838:SF1">
    <property type="entry name" value="TUMOR NECROSIS FACTOR RECEPTOR SUPERFAMILY MEMBER 14"/>
    <property type="match status" value="1"/>
</dbReference>
<accession>A0A9E7PPE5</accession>
<feature type="domain" description="TNFR-Cys" evidence="2">
    <location>
        <begin position="30"/>
        <end position="70"/>
    </location>
</feature>
<keyword evidence="1" id="KW-1133">Transmembrane helix</keyword>
<feature type="domain" description="TNFR-Cys" evidence="2">
    <location>
        <begin position="72"/>
        <end position="115"/>
    </location>
</feature>
<dbReference type="InterPro" id="IPR001368">
    <property type="entry name" value="TNFR/NGFR_Cys_rich_reg"/>
</dbReference>
<reference evidence="3" key="1">
    <citation type="submission" date="2021-02" db="EMBL/GenBank/DDBJ databases">
        <authorList>
            <person name="Chen J."/>
            <person name="Hu H."/>
            <person name="Huang J."/>
            <person name="Yan X."/>
        </authorList>
    </citation>
    <scope>NUCLEOTIDE SEQUENCE</scope>
    <source>
        <strain evidence="3">GDOU</strain>
    </source>
</reference>
<dbReference type="PANTHER" id="PTHR46838">
    <property type="entry name" value="TUMOR NECROSIS FACTOR RECEPTOR SUPERFAMILY MEMBER 14"/>
    <property type="match status" value="1"/>
</dbReference>
<sequence>MFTTLLVAFAIVCVAAGGTIRREGDVSWEECTPGQFHASNNTAAWCCDACPAGHRVASKCGYGQPNTTVCEACPENKTMPYQFVVVDVCFGCYECLASNNVYKVKDCTATHDTVCAPLEGHTCTSHRAGGSCALAEKFGKCPIGYKKTRDPTAFQSIDCEMCPKGTWSKGGHQTECIAHTDCKSLGKHILREGNVNRDHVCGTPALELALLVIAALAVISTTIVLRLANIPSKRKLD</sequence>
<protein>
    <submittedName>
        <fullName evidence="3">Tumor necrosis factor receptor</fullName>
    </submittedName>
</protein>
<dbReference type="GO" id="GO:0050829">
    <property type="term" value="P:defense response to Gram-negative bacterium"/>
    <property type="evidence" value="ECO:0007669"/>
    <property type="project" value="TreeGrafter"/>
</dbReference>
<keyword evidence="1" id="KW-0472">Membrane</keyword>